<dbReference type="PANTHER" id="PTHR21248:SF22">
    <property type="entry name" value="PHOSPHOLIPASE D"/>
    <property type="match status" value="1"/>
</dbReference>
<accession>A0ABQ6IB40</accession>
<sequence>MHLAKTDIVIVNPYFVPSEALLEAIVSAAHRGVRVSMINSEAMDQWMIGYAQRSYYGVLLEAGVEIYLYKAPTLLHSKYIVVDGEVAIVGSSNMDMRSFELNSELSLISYDEAVAKQMTAITATYQAASNRLTLDAWRQRPRYRRTLENITRLTSAIQ</sequence>
<evidence type="ECO:0000259" key="1">
    <source>
        <dbReference type="PROSITE" id="PS50035"/>
    </source>
</evidence>
<keyword evidence="3" id="KW-1185">Reference proteome</keyword>
<feature type="domain" description="PLD phosphodiesterase" evidence="1">
    <location>
        <begin position="71"/>
        <end position="98"/>
    </location>
</feature>
<reference evidence="3" key="1">
    <citation type="journal article" date="2019" name="Int. J. Syst. Evol. Microbiol.">
        <title>The Global Catalogue of Microorganisms (GCM) 10K type strain sequencing project: providing services to taxonomists for standard genome sequencing and annotation.</title>
        <authorList>
            <consortium name="The Broad Institute Genomics Platform"/>
            <consortium name="The Broad Institute Genome Sequencing Center for Infectious Disease"/>
            <person name="Wu L."/>
            <person name="Ma J."/>
        </authorList>
    </citation>
    <scope>NUCLEOTIDE SEQUENCE [LARGE SCALE GENOMIC DNA]</scope>
    <source>
        <strain evidence="3">NBRC 112299</strain>
    </source>
</reference>
<organism evidence="2 3">
    <name type="scientific">Demequina litorisediminis</name>
    <dbReference type="NCBI Taxonomy" id="1849022"/>
    <lineage>
        <taxon>Bacteria</taxon>
        <taxon>Bacillati</taxon>
        <taxon>Actinomycetota</taxon>
        <taxon>Actinomycetes</taxon>
        <taxon>Micrococcales</taxon>
        <taxon>Demequinaceae</taxon>
        <taxon>Demequina</taxon>
    </lineage>
</organism>
<evidence type="ECO:0000313" key="3">
    <source>
        <dbReference type="Proteomes" id="UP001157125"/>
    </source>
</evidence>
<dbReference type="Pfam" id="PF13091">
    <property type="entry name" value="PLDc_2"/>
    <property type="match status" value="1"/>
</dbReference>
<dbReference type="SMART" id="SM00155">
    <property type="entry name" value="PLDc"/>
    <property type="match status" value="1"/>
</dbReference>
<dbReference type="SUPFAM" id="SSF56024">
    <property type="entry name" value="Phospholipase D/nuclease"/>
    <property type="match status" value="1"/>
</dbReference>
<proteinExistence type="predicted"/>
<dbReference type="PROSITE" id="PS50035">
    <property type="entry name" value="PLD"/>
    <property type="match status" value="1"/>
</dbReference>
<dbReference type="Proteomes" id="UP001157125">
    <property type="component" value="Unassembled WGS sequence"/>
</dbReference>
<gene>
    <name evidence="2" type="ORF">GCM10025876_12710</name>
</gene>
<dbReference type="RefSeq" id="WP_284327740.1">
    <property type="nucleotide sequence ID" value="NZ_BSUN01000001.1"/>
</dbReference>
<name>A0ABQ6IB40_9MICO</name>
<evidence type="ECO:0000313" key="2">
    <source>
        <dbReference type="EMBL" id="GMA35067.1"/>
    </source>
</evidence>
<dbReference type="InterPro" id="IPR025202">
    <property type="entry name" value="PLD-like_dom"/>
</dbReference>
<dbReference type="Gene3D" id="3.30.870.10">
    <property type="entry name" value="Endonuclease Chain A"/>
    <property type="match status" value="1"/>
</dbReference>
<comment type="caution">
    <text evidence="2">The sequence shown here is derived from an EMBL/GenBank/DDBJ whole genome shotgun (WGS) entry which is preliminary data.</text>
</comment>
<dbReference type="InterPro" id="IPR001736">
    <property type="entry name" value="PLipase_D/transphosphatidylase"/>
</dbReference>
<dbReference type="EMBL" id="BSUN01000001">
    <property type="protein sequence ID" value="GMA35067.1"/>
    <property type="molecule type" value="Genomic_DNA"/>
</dbReference>
<protein>
    <recommendedName>
        <fullName evidence="1">PLD phosphodiesterase domain-containing protein</fullName>
    </recommendedName>
</protein>
<dbReference type="PANTHER" id="PTHR21248">
    <property type="entry name" value="CARDIOLIPIN SYNTHASE"/>
    <property type="match status" value="1"/>
</dbReference>